<accession>A0AAN8THH4</accession>
<protein>
    <submittedName>
        <fullName evidence="1">Uncharacterized protein</fullName>
    </submittedName>
</protein>
<dbReference type="AlphaFoldDB" id="A0AAN8THH4"/>
<dbReference type="PANTHER" id="PTHR33740">
    <property type="entry name" value="GPI-ANCHORED ADHESIN-LIKE PROTEIN"/>
    <property type="match status" value="1"/>
</dbReference>
<dbReference type="Proteomes" id="UP001371456">
    <property type="component" value="Unassembled WGS sequence"/>
</dbReference>
<evidence type="ECO:0000313" key="2">
    <source>
        <dbReference type="Proteomes" id="UP001371456"/>
    </source>
</evidence>
<sequence length="126" mass="14419">MYIENVTELALDDITLRLMIQTFLPYKVELQNHRFSSQNSAFTSVKYFEVAVCECQLFPGLAEAGLISSKLSRHDKKSSSYPDQSPFFFTPKSPLSRQDLVSWKIALEKRQLPVVDQKSLQRSLDG</sequence>
<proteinExistence type="predicted"/>
<dbReference type="PANTHER" id="PTHR33740:SF3">
    <property type="entry name" value="GPI-ANCHORED ADHESIN-LIKE PROTEIN"/>
    <property type="match status" value="1"/>
</dbReference>
<reference evidence="1 2" key="1">
    <citation type="submission" date="2024-02" db="EMBL/GenBank/DDBJ databases">
        <title>de novo genome assembly of Solanum bulbocastanum strain 11H21.</title>
        <authorList>
            <person name="Hosaka A.J."/>
        </authorList>
    </citation>
    <scope>NUCLEOTIDE SEQUENCE [LARGE SCALE GENOMIC DNA]</scope>
    <source>
        <tissue evidence="1">Young leaves</tissue>
    </source>
</reference>
<keyword evidence="2" id="KW-1185">Reference proteome</keyword>
<evidence type="ECO:0000313" key="1">
    <source>
        <dbReference type="EMBL" id="KAK6786739.1"/>
    </source>
</evidence>
<dbReference type="EMBL" id="JBANQN010000006">
    <property type="protein sequence ID" value="KAK6786739.1"/>
    <property type="molecule type" value="Genomic_DNA"/>
</dbReference>
<name>A0AAN8THH4_SOLBU</name>
<organism evidence="1 2">
    <name type="scientific">Solanum bulbocastanum</name>
    <name type="common">Wild potato</name>
    <dbReference type="NCBI Taxonomy" id="147425"/>
    <lineage>
        <taxon>Eukaryota</taxon>
        <taxon>Viridiplantae</taxon>
        <taxon>Streptophyta</taxon>
        <taxon>Embryophyta</taxon>
        <taxon>Tracheophyta</taxon>
        <taxon>Spermatophyta</taxon>
        <taxon>Magnoliopsida</taxon>
        <taxon>eudicotyledons</taxon>
        <taxon>Gunneridae</taxon>
        <taxon>Pentapetalae</taxon>
        <taxon>asterids</taxon>
        <taxon>lamiids</taxon>
        <taxon>Solanales</taxon>
        <taxon>Solanaceae</taxon>
        <taxon>Solanoideae</taxon>
        <taxon>Solaneae</taxon>
        <taxon>Solanum</taxon>
    </lineage>
</organism>
<comment type="caution">
    <text evidence="1">The sequence shown here is derived from an EMBL/GenBank/DDBJ whole genome shotgun (WGS) entry which is preliminary data.</text>
</comment>
<gene>
    <name evidence="1" type="ORF">RDI58_015264</name>
</gene>